<protein>
    <recommendedName>
        <fullName evidence="2">Anti-sigma factor antagonist</fullName>
    </recommendedName>
</protein>
<dbReference type="CDD" id="cd07043">
    <property type="entry name" value="STAS_anti-anti-sigma_factors"/>
    <property type="match status" value="1"/>
</dbReference>
<gene>
    <name evidence="4" type="ORF">G7B40_023415</name>
</gene>
<accession>A0AAP5ID23</accession>
<evidence type="ECO:0000313" key="4">
    <source>
        <dbReference type="EMBL" id="MDR9897493.1"/>
    </source>
</evidence>
<dbReference type="Proteomes" id="UP000667802">
    <property type="component" value="Unassembled WGS sequence"/>
</dbReference>
<comment type="caution">
    <text evidence="4">The sequence shown here is derived from an EMBL/GenBank/DDBJ whole genome shotgun (WGS) entry which is preliminary data.</text>
</comment>
<dbReference type="EMBL" id="JAALHA020000013">
    <property type="protein sequence ID" value="MDR9897493.1"/>
    <property type="molecule type" value="Genomic_DNA"/>
</dbReference>
<keyword evidence="5" id="KW-1185">Reference proteome</keyword>
<feature type="domain" description="STAS" evidence="3">
    <location>
        <begin position="1"/>
        <end position="104"/>
    </location>
</feature>
<dbReference type="InterPro" id="IPR003658">
    <property type="entry name" value="Anti-sigma_ant"/>
</dbReference>
<dbReference type="SUPFAM" id="SSF52091">
    <property type="entry name" value="SpoIIaa-like"/>
    <property type="match status" value="1"/>
</dbReference>
<organism evidence="4 5">
    <name type="scientific">Aetokthonos hydrillicola Thurmond2011</name>
    <dbReference type="NCBI Taxonomy" id="2712845"/>
    <lineage>
        <taxon>Bacteria</taxon>
        <taxon>Bacillati</taxon>
        <taxon>Cyanobacteriota</taxon>
        <taxon>Cyanophyceae</taxon>
        <taxon>Nostocales</taxon>
        <taxon>Hapalosiphonaceae</taxon>
        <taxon>Aetokthonos</taxon>
    </lineage>
</organism>
<dbReference type="InterPro" id="IPR036513">
    <property type="entry name" value="STAS_dom_sf"/>
</dbReference>
<name>A0AAP5ID23_9CYAN</name>
<evidence type="ECO:0000256" key="2">
    <source>
        <dbReference type="RuleBase" id="RU003749"/>
    </source>
</evidence>
<dbReference type="RefSeq" id="WP_208338503.1">
    <property type="nucleotide sequence ID" value="NZ_CAWQFN010000089.1"/>
</dbReference>
<dbReference type="NCBIfam" id="TIGR00377">
    <property type="entry name" value="ant_ant_sig"/>
    <property type="match status" value="1"/>
</dbReference>
<dbReference type="PROSITE" id="PS50801">
    <property type="entry name" value="STAS"/>
    <property type="match status" value="1"/>
</dbReference>
<dbReference type="Gene3D" id="3.30.750.24">
    <property type="entry name" value="STAS domain"/>
    <property type="match status" value="1"/>
</dbReference>
<evidence type="ECO:0000259" key="3">
    <source>
        <dbReference type="PROSITE" id="PS50801"/>
    </source>
</evidence>
<dbReference type="InterPro" id="IPR002645">
    <property type="entry name" value="STAS_dom"/>
</dbReference>
<dbReference type="PANTHER" id="PTHR33495:SF2">
    <property type="entry name" value="ANTI-SIGMA FACTOR ANTAGONIST TM_1081-RELATED"/>
    <property type="match status" value="1"/>
</dbReference>
<dbReference type="GO" id="GO:0043856">
    <property type="term" value="F:anti-sigma factor antagonist activity"/>
    <property type="evidence" value="ECO:0007669"/>
    <property type="project" value="InterPro"/>
</dbReference>
<comment type="similarity">
    <text evidence="1 2">Belongs to the anti-sigma-factor antagonist family.</text>
</comment>
<proteinExistence type="inferred from homology"/>
<evidence type="ECO:0000256" key="1">
    <source>
        <dbReference type="ARBA" id="ARBA00009013"/>
    </source>
</evidence>
<evidence type="ECO:0000313" key="5">
    <source>
        <dbReference type="Proteomes" id="UP000667802"/>
    </source>
</evidence>
<dbReference type="PANTHER" id="PTHR33495">
    <property type="entry name" value="ANTI-SIGMA FACTOR ANTAGONIST TM_1081-RELATED-RELATED"/>
    <property type="match status" value="1"/>
</dbReference>
<reference evidence="5" key="1">
    <citation type="journal article" date="2021" name="Science">
        <title>Hunting the eagle killer: A cyanobacterial neurotoxin causes vacuolar myelinopathy.</title>
        <authorList>
            <person name="Breinlinger S."/>
            <person name="Phillips T.J."/>
            <person name="Haram B.N."/>
            <person name="Mares J."/>
            <person name="Martinez Yerena J.A."/>
            <person name="Hrouzek P."/>
            <person name="Sobotka R."/>
            <person name="Henderson W.M."/>
            <person name="Schmieder P."/>
            <person name="Williams S.M."/>
            <person name="Lauderdale J.D."/>
            <person name="Wilde H.D."/>
            <person name="Gerrin W."/>
            <person name="Kust A."/>
            <person name="Washington J.W."/>
            <person name="Wagner C."/>
            <person name="Geier B."/>
            <person name="Liebeke M."/>
            <person name="Enke H."/>
            <person name="Niedermeyer T.H.J."/>
            <person name="Wilde S.B."/>
        </authorList>
    </citation>
    <scope>NUCLEOTIDE SEQUENCE [LARGE SCALE GENOMIC DNA]</scope>
    <source>
        <strain evidence="5">Thurmond2011</strain>
    </source>
</reference>
<dbReference type="AlphaFoldDB" id="A0AAP5ID23"/>
<sequence length="107" mass="12380">MNYQVKVIQPCGNFDGRKGRQVYEEMTRAIALGTKTILIDFQDITFMDSSGFGTMLLALRIVRQKQGRLVICSINEQIRMIFEISDTIKLFEFFPDQESFLLGVNQY</sequence>
<dbReference type="Pfam" id="PF01740">
    <property type="entry name" value="STAS"/>
    <property type="match status" value="1"/>
</dbReference>